<dbReference type="InterPro" id="IPR015421">
    <property type="entry name" value="PyrdxlP-dep_Trfase_major"/>
</dbReference>
<dbReference type="SUPFAM" id="SSF46785">
    <property type="entry name" value="Winged helix' DNA-binding domain"/>
    <property type="match status" value="1"/>
</dbReference>
<evidence type="ECO:0000256" key="1">
    <source>
        <dbReference type="ARBA" id="ARBA00005384"/>
    </source>
</evidence>
<sequence>MTGKTASDIFERIRREAHAGQLAAGQTLPSVREMADRLDVNRNTVAAAYRKLVAAGIAQTLGRNGTVIRPAARLGEQEGLLPGSVLADLSSGNPDPAWLPDPLQALAASGYRPALYGQPVLDPALEQLARQWFGADLREGDGLVLAHGAVDAIERLLAAYLVAGDKVAVEDPCFLGSLNILHSTGLAAAPVAMDAHGMRPQALEAALANGAQAVLCTPRAQNPTGCGLSEQRARELRRVLARHPHVLVIEDDHFALLAEAPYFSIAAKATTRRALVRSVSKGFGPDLRLAFIATDAGTAARLGMRLAPGTTWVSHLLQAAVRGLLGSDAARARLHAAKAAYATRRKALIDALSAEGIATGQPCDGFNVWIPLPEGRDVHRTAQGLARCGWAVRTGDAFAIAPGAPALRVTVSTLEPGDAARFAAQLRDCLGRV</sequence>
<evidence type="ECO:0000256" key="2">
    <source>
        <dbReference type="ARBA" id="ARBA00022898"/>
    </source>
</evidence>
<dbReference type="InterPro" id="IPR000524">
    <property type="entry name" value="Tscrpt_reg_HTH_GntR"/>
</dbReference>
<dbReference type="InterPro" id="IPR036388">
    <property type="entry name" value="WH-like_DNA-bd_sf"/>
</dbReference>
<dbReference type="InterPro" id="IPR004839">
    <property type="entry name" value="Aminotransferase_I/II_large"/>
</dbReference>
<dbReference type="InterPro" id="IPR015424">
    <property type="entry name" value="PyrdxlP-dep_Trfase"/>
</dbReference>
<feature type="domain" description="HTH gntR-type" evidence="6">
    <location>
        <begin position="3"/>
        <end position="71"/>
    </location>
</feature>
<name>A0A157SI36_9BORD</name>
<proteinExistence type="inferred from homology"/>
<dbReference type="CDD" id="cd00609">
    <property type="entry name" value="AAT_like"/>
    <property type="match status" value="1"/>
</dbReference>
<dbReference type="PANTHER" id="PTHR46577:SF1">
    <property type="entry name" value="HTH-TYPE TRANSCRIPTIONAL REGULATORY PROTEIN GABR"/>
    <property type="match status" value="1"/>
</dbReference>
<dbReference type="GO" id="GO:0030170">
    <property type="term" value="F:pyridoxal phosphate binding"/>
    <property type="evidence" value="ECO:0007669"/>
    <property type="project" value="InterPro"/>
</dbReference>
<evidence type="ECO:0000313" key="7">
    <source>
        <dbReference type="EMBL" id="SAI70079.1"/>
    </source>
</evidence>
<dbReference type="RefSeq" id="WP_066128075.1">
    <property type="nucleotide sequence ID" value="NZ_FKIF01000006.1"/>
</dbReference>
<keyword evidence="8" id="KW-1185">Reference proteome</keyword>
<dbReference type="Pfam" id="PF00392">
    <property type="entry name" value="GntR"/>
    <property type="match status" value="1"/>
</dbReference>
<dbReference type="STRING" id="288768.SAMEA3906486_02883"/>
<keyword evidence="2" id="KW-0663">Pyridoxal phosphate</keyword>
<dbReference type="InterPro" id="IPR051446">
    <property type="entry name" value="HTH_trans_reg/aminotransferase"/>
</dbReference>
<evidence type="ECO:0000256" key="3">
    <source>
        <dbReference type="ARBA" id="ARBA00023015"/>
    </source>
</evidence>
<dbReference type="SUPFAM" id="SSF53383">
    <property type="entry name" value="PLP-dependent transferases"/>
    <property type="match status" value="1"/>
</dbReference>
<accession>A0A157SI36</accession>
<dbReference type="Proteomes" id="UP000076848">
    <property type="component" value="Unassembled WGS sequence"/>
</dbReference>
<keyword evidence="5" id="KW-0804">Transcription</keyword>
<evidence type="ECO:0000256" key="4">
    <source>
        <dbReference type="ARBA" id="ARBA00023125"/>
    </source>
</evidence>
<dbReference type="SMART" id="SM00345">
    <property type="entry name" value="HTH_GNTR"/>
    <property type="match status" value="1"/>
</dbReference>
<keyword evidence="3" id="KW-0805">Transcription regulation</keyword>
<gene>
    <name evidence="7" type="primary">ydcR_1</name>
    <name evidence="7" type="ORF">SAMEA3906486_02883</name>
</gene>
<dbReference type="GO" id="GO:0003677">
    <property type="term" value="F:DNA binding"/>
    <property type="evidence" value="ECO:0007669"/>
    <property type="project" value="UniProtKB-KW"/>
</dbReference>
<dbReference type="PRINTS" id="PR00035">
    <property type="entry name" value="HTHGNTR"/>
</dbReference>
<dbReference type="Gene3D" id="1.10.10.10">
    <property type="entry name" value="Winged helix-like DNA-binding domain superfamily/Winged helix DNA-binding domain"/>
    <property type="match status" value="1"/>
</dbReference>
<dbReference type="AlphaFoldDB" id="A0A157SI36"/>
<dbReference type="InterPro" id="IPR036390">
    <property type="entry name" value="WH_DNA-bd_sf"/>
</dbReference>
<dbReference type="NCBIfam" id="NF012025">
    <property type="entry name" value="PRK15481.1"/>
    <property type="match status" value="1"/>
</dbReference>
<dbReference type="CDD" id="cd07377">
    <property type="entry name" value="WHTH_GntR"/>
    <property type="match status" value="1"/>
</dbReference>
<dbReference type="Gene3D" id="3.40.640.10">
    <property type="entry name" value="Type I PLP-dependent aspartate aminotransferase-like (Major domain)"/>
    <property type="match status" value="1"/>
</dbReference>
<comment type="similarity">
    <text evidence="1">In the C-terminal section; belongs to the class-I pyridoxal-phosphate-dependent aminotransferase family.</text>
</comment>
<reference evidence="7 8" key="1">
    <citation type="submission" date="2016-04" db="EMBL/GenBank/DDBJ databases">
        <authorList>
            <consortium name="Pathogen Informatics"/>
        </authorList>
    </citation>
    <scope>NUCLEOTIDE SEQUENCE [LARGE SCALE GENOMIC DNA]</scope>
    <source>
        <strain evidence="7 8">H050680373</strain>
    </source>
</reference>
<organism evidence="7 8">
    <name type="scientific">Bordetella ansorpii</name>
    <dbReference type="NCBI Taxonomy" id="288768"/>
    <lineage>
        <taxon>Bacteria</taxon>
        <taxon>Pseudomonadati</taxon>
        <taxon>Pseudomonadota</taxon>
        <taxon>Betaproteobacteria</taxon>
        <taxon>Burkholderiales</taxon>
        <taxon>Alcaligenaceae</taxon>
        <taxon>Bordetella</taxon>
    </lineage>
</organism>
<protein>
    <submittedName>
        <fullName evidence="7">GntR family transcriptional regulator</fullName>
    </submittedName>
</protein>
<dbReference type="Pfam" id="PF00155">
    <property type="entry name" value="Aminotran_1_2"/>
    <property type="match status" value="1"/>
</dbReference>
<dbReference type="OrthoDB" id="5450856at2"/>
<evidence type="ECO:0000259" key="6">
    <source>
        <dbReference type="PROSITE" id="PS50949"/>
    </source>
</evidence>
<dbReference type="EMBL" id="FKIF01000006">
    <property type="protein sequence ID" value="SAI70079.1"/>
    <property type="molecule type" value="Genomic_DNA"/>
</dbReference>
<dbReference type="PROSITE" id="PS50949">
    <property type="entry name" value="HTH_GNTR"/>
    <property type="match status" value="1"/>
</dbReference>
<keyword evidence="4" id="KW-0238">DNA-binding</keyword>
<evidence type="ECO:0000313" key="8">
    <source>
        <dbReference type="Proteomes" id="UP000076848"/>
    </source>
</evidence>
<dbReference type="GO" id="GO:0003700">
    <property type="term" value="F:DNA-binding transcription factor activity"/>
    <property type="evidence" value="ECO:0007669"/>
    <property type="project" value="InterPro"/>
</dbReference>
<dbReference type="PANTHER" id="PTHR46577">
    <property type="entry name" value="HTH-TYPE TRANSCRIPTIONAL REGULATORY PROTEIN GABR"/>
    <property type="match status" value="1"/>
</dbReference>
<evidence type="ECO:0000256" key="5">
    <source>
        <dbReference type="ARBA" id="ARBA00023163"/>
    </source>
</evidence>